<evidence type="ECO:0000313" key="2">
    <source>
        <dbReference type="EMBL" id="SVE38194.1"/>
    </source>
</evidence>
<dbReference type="AlphaFoldDB" id="A0A383D1K9"/>
<name>A0A383D1K9_9ZZZZ</name>
<dbReference type="Pfam" id="PF10263">
    <property type="entry name" value="SprT-like"/>
    <property type="match status" value="1"/>
</dbReference>
<protein>
    <recommendedName>
        <fullName evidence="1">SprT-like domain-containing protein</fullName>
    </recommendedName>
</protein>
<feature type="non-terminal residue" evidence="2">
    <location>
        <position position="1"/>
    </location>
</feature>
<sequence length="91" mass="10582">VAVIPLIPIFHNFNKLFFENTLTINQEPIVKIKWSDNRLRTTAGFYKRIQTKGTIQSEIILSKPVLANSELQNIHSTLCHEMIHAWIDRIL</sequence>
<dbReference type="InterPro" id="IPR006640">
    <property type="entry name" value="SprT-like_domain"/>
</dbReference>
<accession>A0A383D1K9</accession>
<organism evidence="2">
    <name type="scientific">marine metagenome</name>
    <dbReference type="NCBI Taxonomy" id="408172"/>
    <lineage>
        <taxon>unclassified sequences</taxon>
        <taxon>metagenomes</taxon>
        <taxon>ecological metagenomes</taxon>
    </lineage>
</organism>
<evidence type="ECO:0000259" key="1">
    <source>
        <dbReference type="Pfam" id="PF10263"/>
    </source>
</evidence>
<dbReference type="EMBL" id="UINC01213430">
    <property type="protein sequence ID" value="SVE38194.1"/>
    <property type="molecule type" value="Genomic_DNA"/>
</dbReference>
<gene>
    <name evidence="2" type="ORF">METZ01_LOCUS491048</name>
</gene>
<feature type="domain" description="SprT-like" evidence="1">
    <location>
        <begin position="8"/>
        <end position="87"/>
    </location>
</feature>
<reference evidence="2" key="1">
    <citation type="submission" date="2018-05" db="EMBL/GenBank/DDBJ databases">
        <authorList>
            <person name="Lanie J.A."/>
            <person name="Ng W.-L."/>
            <person name="Kazmierczak K.M."/>
            <person name="Andrzejewski T.M."/>
            <person name="Davidsen T.M."/>
            <person name="Wayne K.J."/>
            <person name="Tettelin H."/>
            <person name="Glass J.I."/>
            <person name="Rusch D."/>
            <person name="Podicherti R."/>
            <person name="Tsui H.-C.T."/>
            <person name="Winkler M.E."/>
        </authorList>
    </citation>
    <scope>NUCLEOTIDE SEQUENCE</scope>
</reference>
<proteinExistence type="predicted"/>
<feature type="non-terminal residue" evidence="2">
    <location>
        <position position="91"/>
    </location>
</feature>
<dbReference type="GO" id="GO:0006950">
    <property type="term" value="P:response to stress"/>
    <property type="evidence" value="ECO:0007669"/>
    <property type="project" value="UniProtKB-ARBA"/>
</dbReference>